<proteinExistence type="predicted"/>
<name>A0A0F6YHJ6_9BACT</name>
<dbReference type="CDD" id="cd21179">
    <property type="entry name" value="LIC_1098-like"/>
    <property type="match status" value="1"/>
</dbReference>
<protein>
    <submittedName>
        <fullName evidence="3">Putative lipoprotein</fullName>
    </submittedName>
</protein>
<accession>A0A0F6YHJ6</accession>
<organism evidence="3 4">
    <name type="scientific">Sandaracinus amylolyticus</name>
    <dbReference type="NCBI Taxonomy" id="927083"/>
    <lineage>
        <taxon>Bacteria</taxon>
        <taxon>Pseudomonadati</taxon>
        <taxon>Myxococcota</taxon>
        <taxon>Polyangia</taxon>
        <taxon>Polyangiales</taxon>
        <taxon>Sandaracinaceae</taxon>
        <taxon>Sandaracinus</taxon>
    </lineage>
</organism>
<sequence length="324" mass="35890">MKTILAQLALALSVASIAHAQPLTAAERAIVDAVPSEVVPEPDEHYPGSNEWRHDLFFDAIRDVGGAFVGVGTDQCYTLAAVQGASLLWIVDYDPLVARVHRMYGALVRASPTPDVFLARFTDAAADDTRTLLEGALASDPERVEIVRTLRRNRARFEGYLRHVASLRRDGRATSWLSDPALYARVRALFESDRVIVRTGDVTARTTLRAVGAASERLGTPVRVLYLSNAEAFFGYTRDLAANVEALPTDARSVVLRTFRHPRAVYPAGDTWHYLVQTTSDFEARLALGYRRVRQIVRDAITQGLDARGVTSIDERTPRRAHRP</sequence>
<dbReference type="KEGG" id="samy:DB32_001277"/>
<feature type="domain" description="DUF7790" evidence="2">
    <location>
        <begin position="46"/>
        <end position="313"/>
    </location>
</feature>
<dbReference type="EMBL" id="CP011125">
    <property type="protein sequence ID" value="AKF04128.1"/>
    <property type="molecule type" value="Genomic_DNA"/>
</dbReference>
<evidence type="ECO:0000313" key="4">
    <source>
        <dbReference type="Proteomes" id="UP000034883"/>
    </source>
</evidence>
<keyword evidence="1" id="KW-0732">Signal</keyword>
<reference evidence="3 4" key="1">
    <citation type="submission" date="2015-03" db="EMBL/GenBank/DDBJ databases">
        <title>Genome assembly of Sandaracinus amylolyticus DSM 53668.</title>
        <authorList>
            <person name="Sharma G."/>
            <person name="Subramanian S."/>
        </authorList>
    </citation>
    <scope>NUCLEOTIDE SEQUENCE [LARGE SCALE GENOMIC DNA]</scope>
    <source>
        <strain evidence="3 4">DSM 53668</strain>
    </source>
</reference>
<dbReference type="InterPro" id="IPR056692">
    <property type="entry name" value="DUF7790"/>
</dbReference>
<keyword evidence="3" id="KW-0449">Lipoprotein</keyword>
<feature type="chain" id="PRO_5002512923" evidence="1">
    <location>
        <begin position="21"/>
        <end position="324"/>
    </location>
</feature>
<evidence type="ECO:0000256" key="1">
    <source>
        <dbReference type="SAM" id="SignalP"/>
    </source>
</evidence>
<dbReference type="Proteomes" id="UP000034883">
    <property type="component" value="Chromosome"/>
</dbReference>
<feature type="signal peptide" evidence="1">
    <location>
        <begin position="1"/>
        <end position="20"/>
    </location>
</feature>
<dbReference type="AlphaFoldDB" id="A0A0F6YHJ6"/>
<evidence type="ECO:0000313" key="3">
    <source>
        <dbReference type="EMBL" id="AKF04128.1"/>
    </source>
</evidence>
<gene>
    <name evidence="3" type="ORF">DB32_001277</name>
</gene>
<evidence type="ECO:0000259" key="2">
    <source>
        <dbReference type="Pfam" id="PF25046"/>
    </source>
</evidence>
<dbReference type="Pfam" id="PF25046">
    <property type="entry name" value="DUF7790"/>
    <property type="match status" value="1"/>
</dbReference>
<keyword evidence="4" id="KW-1185">Reference proteome</keyword>
<dbReference type="STRING" id="927083.DB32_001277"/>